<dbReference type="Gene3D" id="3.30.870.10">
    <property type="entry name" value="Endonuclease Chain A"/>
    <property type="match status" value="2"/>
</dbReference>
<protein>
    <submittedName>
        <fullName evidence="13">Tyrosyl DNA phosphodiesterase 1</fullName>
    </submittedName>
</protein>
<keyword evidence="3" id="KW-0540">Nuclease</keyword>
<dbReference type="VEuPathDB" id="TriTrypDB:LdCL_330039400"/>
<evidence type="ECO:0000256" key="8">
    <source>
        <dbReference type="ARBA" id="ARBA00023242"/>
    </source>
</evidence>
<organism evidence="13">
    <name type="scientific">Leishmania donovani</name>
    <dbReference type="NCBI Taxonomy" id="5661"/>
    <lineage>
        <taxon>Eukaryota</taxon>
        <taxon>Discoba</taxon>
        <taxon>Euglenozoa</taxon>
        <taxon>Kinetoplastea</taxon>
        <taxon>Metakinetoplastina</taxon>
        <taxon>Trypanosomatida</taxon>
        <taxon>Trypanosomatidae</taxon>
        <taxon>Leishmaniinae</taxon>
        <taxon>Leishmania</taxon>
    </lineage>
</organism>
<feature type="binding site" evidence="10">
    <location>
        <position position="307"/>
    </location>
    <ligand>
        <name>substrate</name>
    </ligand>
</feature>
<keyword evidence="8" id="KW-0539">Nucleus</keyword>
<dbReference type="VEuPathDB" id="TriTrypDB:LdBPK_333210.1"/>
<keyword evidence="6" id="KW-0269">Exonuclease</keyword>
<dbReference type="InterPro" id="IPR010347">
    <property type="entry name" value="Tdp1"/>
</dbReference>
<dbReference type="BRENDA" id="3.1.4.1">
    <property type="organism ID" value="2947"/>
</dbReference>
<proteinExistence type="inferred from homology"/>
<evidence type="ECO:0000256" key="11">
    <source>
        <dbReference type="PIRSR" id="PIRSR610347-3"/>
    </source>
</evidence>
<comment type="similarity">
    <text evidence="2">Belongs to the tyrosyl-DNA phosphodiesterase family.</text>
</comment>
<dbReference type="EMBL" id="GQ479197">
    <property type="protein sequence ID" value="ACU87659.1"/>
    <property type="molecule type" value="Genomic_DNA"/>
</dbReference>
<evidence type="ECO:0000256" key="12">
    <source>
        <dbReference type="SAM" id="MobiDB-lite"/>
    </source>
</evidence>
<evidence type="ECO:0000256" key="4">
    <source>
        <dbReference type="ARBA" id="ARBA00022763"/>
    </source>
</evidence>
<dbReference type="GO" id="GO:0003697">
    <property type="term" value="F:single-stranded DNA binding"/>
    <property type="evidence" value="ECO:0007669"/>
    <property type="project" value="TreeGrafter"/>
</dbReference>
<dbReference type="PANTHER" id="PTHR12415">
    <property type="entry name" value="TYROSYL-DNA PHOSPHODIESTERASE 1"/>
    <property type="match status" value="1"/>
</dbReference>
<keyword evidence="5" id="KW-0378">Hydrolase</keyword>
<dbReference type="SUPFAM" id="SSF56024">
    <property type="entry name" value="Phospholipase D/nuclease"/>
    <property type="match status" value="2"/>
</dbReference>
<feature type="region of interest" description="Disordered" evidence="12">
    <location>
        <begin position="795"/>
        <end position="828"/>
    </location>
</feature>
<evidence type="ECO:0000256" key="10">
    <source>
        <dbReference type="PIRSR" id="PIRSR610347-2"/>
    </source>
</evidence>
<evidence type="ECO:0000256" key="1">
    <source>
        <dbReference type="ARBA" id="ARBA00004123"/>
    </source>
</evidence>
<evidence type="ECO:0000256" key="2">
    <source>
        <dbReference type="ARBA" id="ARBA00010205"/>
    </source>
</evidence>
<evidence type="ECO:0000256" key="7">
    <source>
        <dbReference type="ARBA" id="ARBA00023204"/>
    </source>
</evidence>
<comment type="subcellular location">
    <subcellularLocation>
        <location evidence="1">Nucleus</location>
    </subcellularLocation>
</comment>
<dbReference type="VEuPathDB" id="TriTrypDB:LDHU3_33.4680"/>
<dbReference type="GO" id="GO:0003690">
    <property type="term" value="F:double-stranded DNA binding"/>
    <property type="evidence" value="ECO:0007669"/>
    <property type="project" value="TreeGrafter"/>
</dbReference>
<feature type="active site" description="Proton donor/acceptor" evidence="9">
    <location>
        <position position="625"/>
    </location>
</feature>
<name>C8CT07_LEIDO</name>
<accession>C8CT07</accession>
<evidence type="ECO:0000256" key="9">
    <source>
        <dbReference type="PIRSR" id="PIRSR610347-1"/>
    </source>
</evidence>
<feature type="binding site" evidence="10">
    <location>
        <position position="627"/>
    </location>
    <ligand>
        <name>substrate</name>
    </ligand>
</feature>
<dbReference type="GO" id="GO:0006281">
    <property type="term" value="P:DNA repair"/>
    <property type="evidence" value="ECO:0007669"/>
    <property type="project" value="UniProtKB-KW"/>
</dbReference>
<keyword evidence="7" id="KW-0234">DNA repair</keyword>
<dbReference type="CDD" id="cd09122">
    <property type="entry name" value="PLDc_Tdp1_1"/>
    <property type="match status" value="1"/>
</dbReference>
<evidence type="ECO:0000256" key="6">
    <source>
        <dbReference type="ARBA" id="ARBA00022839"/>
    </source>
</evidence>
<dbReference type="GO" id="GO:0017005">
    <property type="term" value="F:3'-tyrosyl-DNA phosphodiesterase activity"/>
    <property type="evidence" value="ECO:0007669"/>
    <property type="project" value="TreeGrafter"/>
</dbReference>
<evidence type="ECO:0000256" key="3">
    <source>
        <dbReference type="ARBA" id="ARBA00022722"/>
    </source>
</evidence>
<dbReference type="PANTHER" id="PTHR12415:SF0">
    <property type="entry name" value="TYROSYL-DNA PHOSPHODIESTERASE 1"/>
    <property type="match status" value="1"/>
</dbReference>
<dbReference type="Pfam" id="PF06087">
    <property type="entry name" value="Tyr-DNA_phospho"/>
    <property type="match status" value="1"/>
</dbReference>
<reference evidence="13" key="1">
    <citation type="journal article" date="2010" name="Mol. Microbiol.">
        <title>A tyrosyl DNA phosphodiesterase 1 from kinetoplastid parasite Leishmania donovani (LdTdp1) capable of removing topo I-DNA covalent complexes.</title>
        <authorList>
            <person name="Banerjee B."/>
            <person name="Roy A."/>
            <person name="Sen N."/>
            <person name="Majumder H.K."/>
        </authorList>
    </citation>
    <scope>NUCLEOTIDE SEQUENCE</scope>
</reference>
<feature type="active site" description="Nucleophile" evidence="9">
    <location>
        <position position="305"/>
    </location>
</feature>
<feature type="compositionally biased region" description="Polar residues" evidence="12">
    <location>
        <begin position="795"/>
        <end position="804"/>
    </location>
</feature>
<dbReference type="GO" id="GO:0005634">
    <property type="term" value="C:nucleus"/>
    <property type="evidence" value="ECO:0007669"/>
    <property type="project" value="UniProtKB-SubCell"/>
</dbReference>
<dbReference type="GO" id="GO:0004527">
    <property type="term" value="F:exonuclease activity"/>
    <property type="evidence" value="ECO:0007669"/>
    <property type="project" value="UniProtKB-KW"/>
</dbReference>
<sequence>MIELMVCPPTVSCALLLHAALSGREGSQTQPVPLHCRHRPFLYLVAAAAVRAASEGAHPAAPPSLCAYPFVCRATSSSLSFPSVCTRLAPTQTSHLRVSAWICLPTRSCSRLSLFHRCRRRRLRRGHPNCVAGPSLPPHHIPCRALMNGGGAARHAEAGVPLWVNAIDSFASVPQRHAPLSCSLLRLRDLFRCDVADPGECWQHILLSSYVTDLRWLLATVPELSAVTGKLVVLSGEKGTATLRRSTGDPSSPYTAASPLMDRVNPFMAALREQARATSPLHTALSRERLAVLEPPLPVAFGTHHTKMALCVNGRGLRVSIFTANLVEQDWCWKSQGIYVQDFPWKTATERSNDDSAGTTMVETAARSTSDSNNGSNAFTKGAEFVAHLRQYLMQCGVSLAAACASPADAASAAGPLGIFETDFLSHIDFSAAAVWLVSSVPGTYAHGEVCPGYRVGLCRLAEVLRRSALTMATAPASVDLSWQYSSQGSLNPAFLNSLQAAMCGESVAVIESGDAPRGVRDVQVVYPTEDEVRNSWEGWRGGGSLPLRVQCCHEFVNARLHRWGSSEAGHTAKRAFPRPAKVAAAHASREDAVDVDGVDSDGGEGTPVSLAGSCAAYRQFALPHIKSYAAVAPDRSCVRWFLLTSANLSQAAWGSLSRKVNQHGSRQQLVRSYELGVLYDSHSAIYPSASSWFSVVAKSKIELPNARNSRAVLYETPLGVDTQDVCLYTPYNLLCPTPYASTAALRAHRDAPDTGEQAVAGAALDCSDVPWVLDMPHRGRDAYGLEAEEAFESNVSPNLSKWQPRTRAMETAPLRNIGAPRKRTREA</sequence>
<keyword evidence="4" id="KW-0227">DNA damage</keyword>
<evidence type="ECO:0000256" key="5">
    <source>
        <dbReference type="ARBA" id="ARBA00022801"/>
    </source>
</evidence>
<dbReference type="CDD" id="cd09123">
    <property type="entry name" value="PLDc_Tdp1_2"/>
    <property type="match status" value="1"/>
</dbReference>
<feature type="site" description="Interaction with DNA" evidence="11">
    <location>
        <position position="650"/>
    </location>
</feature>
<dbReference type="AlphaFoldDB" id="C8CT07"/>
<evidence type="ECO:0000313" key="13">
    <source>
        <dbReference type="EMBL" id="ACU87659.1"/>
    </source>
</evidence>